<dbReference type="EMBL" id="FOTY01000006">
    <property type="protein sequence ID" value="SFL85371.1"/>
    <property type="molecule type" value="Genomic_DNA"/>
</dbReference>
<dbReference type="PANTHER" id="PTHR40072">
    <property type="entry name" value="MOLYBDOPTERIN-GUANINE DINUCLEOTIDE BIOSYNTHESIS ADAPTER PROTEIN-RELATED"/>
    <property type="match status" value="1"/>
</dbReference>
<dbReference type="Gene3D" id="3.40.50.300">
    <property type="entry name" value="P-loop containing nucleotide triphosphate hydrolases"/>
    <property type="match status" value="1"/>
</dbReference>
<dbReference type="NCBIfam" id="TIGR00176">
    <property type="entry name" value="mobB"/>
    <property type="match status" value="1"/>
</dbReference>
<dbReference type="Proteomes" id="UP000199668">
    <property type="component" value="Unassembled WGS sequence"/>
</dbReference>
<feature type="region of interest" description="Disordered" evidence="1">
    <location>
        <begin position="41"/>
        <end position="61"/>
    </location>
</feature>
<dbReference type="SUPFAM" id="SSF52540">
    <property type="entry name" value="P-loop containing nucleoside triphosphate hydrolases"/>
    <property type="match status" value="1"/>
</dbReference>
<dbReference type="Pfam" id="PF03205">
    <property type="entry name" value="MobB"/>
    <property type="match status" value="1"/>
</dbReference>
<evidence type="ECO:0000256" key="1">
    <source>
        <dbReference type="SAM" id="MobiDB-lite"/>
    </source>
</evidence>
<dbReference type="GO" id="GO:0006777">
    <property type="term" value="P:Mo-molybdopterin cofactor biosynthetic process"/>
    <property type="evidence" value="ECO:0007669"/>
    <property type="project" value="InterPro"/>
</dbReference>
<dbReference type="AlphaFoldDB" id="A0A1I4L367"/>
<evidence type="ECO:0000313" key="4">
    <source>
        <dbReference type="Proteomes" id="UP000199668"/>
    </source>
</evidence>
<dbReference type="GO" id="GO:0005525">
    <property type="term" value="F:GTP binding"/>
    <property type="evidence" value="ECO:0007669"/>
    <property type="project" value="InterPro"/>
</dbReference>
<evidence type="ECO:0000259" key="2">
    <source>
        <dbReference type="Pfam" id="PF03205"/>
    </source>
</evidence>
<accession>A0A1I4L367</accession>
<evidence type="ECO:0000313" key="3">
    <source>
        <dbReference type="EMBL" id="SFL85371.1"/>
    </source>
</evidence>
<dbReference type="InterPro" id="IPR052539">
    <property type="entry name" value="MGD_biosynthesis_adapter"/>
</dbReference>
<proteinExistence type="predicted"/>
<keyword evidence="4" id="KW-1185">Reference proteome</keyword>
<dbReference type="RefSeq" id="WP_090926399.1">
    <property type="nucleotide sequence ID" value="NZ_FOTY01000006.1"/>
</dbReference>
<dbReference type="InterPro" id="IPR004435">
    <property type="entry name" value="MobB_dom"/>
</dbReference>
<reference evidence="3 4" key="1">
    <citation type="submission" date="2016-10" db="EMBL/GenBank/DDBJ databases">
        <authorList>
            <person name="de Groot N.N."/>
        </authorList>
    </citation>
    <scope>NUCLEOTIDE SEQUENCE [LARGE SCALE GENOMIC DNA]</scope>
    <source>
        <strain evidence="3 4">CGMCC 1.6134</strain>
    </source>
</reference>
<dbReference type="STRING" id="266892.SAMN04488054_106133"/>
<sequence>MAMGQYCPVLQVVGFQGSGKTTLMEKLIQRAARYGMKPAALKHHGHGGPLKPPDSRPKDNMRHHQAGAFLTAAAGSGQLQMDVDSSRTLPELLAFYQFFEPGIIFVEGYKQESYPKVVLLRNSSDRSLLRECSRVICVVTPESLQEEMDIPCFLPNDEEHYLPFILNEMEVPDNHGTL</sequence>
<feature type="domain" description="Molybdopterin-guanine dinucleotide biosynthesis protein B (MobB)" evidence="2">
    <location>
        <begin position="9"/>
        <end position="140"/>
    </location>
</feature>
<dbReference type="CDD" id="cd03116">
    <property type="entry name" value="MobB"/>
    <property type="match status" value="1"/>
</dbReference>
<gene>
    <name evidence="3" type="ORF">SAMN04488054_106133</name>
</gene>
<dbReference type="PANTHER" id="PTHR40072:SF1">
    <property type="entry name" value="MOLYBDOPTERIN-GUANINE DINUCLEOTIDE BIOSYNTHESIS ADAPTER PROTEIN"/>
    <property type="match status" value="1"/>
</dbReference>
<organism evidence="3 4">
    <name type="scientific">Salibacterium qingdaonense</name>
    <dbReference type="NCBI Taxonomy" id="266892"/>
    <lineage>
        <taxon>Bacteria</taxon>
        <taxon>Bacillati</taxon>
        <taxon>Bacillota</taxon>
        <taxon>Bacilli</taxon>
        <taxon>Bacillales</taxon>
        <taxon>Bacillaceae</taxon>
    </lineage>
</organism>
<name>A0A1I4L367_9BACI</name>
<protein>
    <submittedName>
        <fullName evidence="3">Molybdopterin-guanine dinucleotide biosynthesis protein B</fullName>
    </submittedName>
</protein>
<dbReference type="OrthoDB" id="9786803at2"/>
<dbReference type="InterPro" id="IPR027417">
    <property type="entry name" value="P-loop_NTPase"/>
</dbReference>